<reference evidence="8 9" key="1">
    <citation type="journal article" date="2017" name="BMC Genomics">
        <title>Comparative genomic and phylogenomic analyses of the Bifidobacteriaceae family.</title>
        <authorList>
            <person name="Lugli G.A."/>
            <person name="Milani C."/>
            <person name="Turroni F."/>
            <person name="Duranti S."/>
            <person name="Mancabelli L."/>
            <person name="Mangifesta M."/>
            <person name="Ferrario C."/>
            <person name="Modesto M."/>
            <person name="Mattarelli P."/>
            <person name="Jiri K."/>
            <person name="van Sinderen D."/>
            <person name="Ventura M."/>
        </authorList>
    </citation>
    <scope>NUCLEOTIDE SEQUENCE [LARGE SCALE GENOMIC DNA]</scope>
    <source>
        <strain evidence="8 9">LMG 28769</strain>
    </source>
</reference>
<dbReference type="Pfam" id="PF03180">
    <property type="entry name" value="Lipoprotein_9"/>
    <property type="match status" value="1"/>
</dbReference>
<evidence type="ECO:0000256" key="2">
    <source>
        <dbReference type="ARBA" id="ARBA00008973"/>
    </source>
</evidence>
<keyword evidence="6" id="KW-0449">Lipoprotein</keyword>
<dbReference type="AlphaFoldDB" id="A0A261G7C2"/>
<evidence type="ECO:0000313" key="8">
    <source>
        <dbReference type="EMBL" id="OZG67093.1"/>
    </source>
</evidence>
<keyword evidence="9" id="KW-1185">Reference proteome</keyword>
<accession>A0A261G7C2</accession>
<dbReference type="PANTHER" id="PTHR30429:SF3">
    <property type="entry name" value="LIPOPROTEIN"/>
    <property type="match status" value="1"/>
</dbReference>
<dbReference type="Proteomes" id="UP000216451">
    <property type="component" value="Unassembled WGS sequence"/>
</dbReference>
<evidence type="ECO:0000256" key="4">
    <source>
        <dbReference type="ARBA" id="ARBA00023136"/>
    </source>
</evidence>
<dbReference type="EMBL" id="MWXA01000005">
    <property type="protein sequence ID" value="OZG67093.1"/>
    <property type="molecule type" value="Genomic_DNA"/>
</dbReference>
<keyword evidence="5" id="KW-0564">Palmitate</keyword>
<evidence type="ECO:0000256" key="7">
    <source>
        <dbReference type="PIRSR" id="PIRSR002854-1"/>
    </source>
</evidence>
<feature type="lipid moiety-binding region" description="S-diacylglycerol cysteine" evidence="7">
    <location>
        <position position="55"/>
    </location>
</feature>
<evidence type="ECO:0000256" key="1">
    <source>
        <dbReference type="ARBA" id="ARBA00004635"/>
    </source>
</evidence>
<evidence type="ECO:0000256" key="6">
    <source>
        <dbReference type="ARBA" id="ARBA00023288"/>
    </source>
</evidence>
<keyword evidence="4" id="KW-0472">Membrane</keyword>
<evidence type="ECO:0000313" key="9">
    <source>
        <dbReference type="Proteomes" id="UP000216451"/>
    </source>
</evidence>
<evidence type="ECO:0000256" key="3">
    <source>
        <dbReference type="ARBA" id="ARBA00022729"/>
    </source>
</evidence>
<comment type="similarity">
    <text evidence="2">Belongs to the NlpA lipoprotein family.</text>
</comment>
<gene>
    <name evidence="8" type="ORF">BAQU_1165</name>
</gene>
<comment type="subcellular location">
    <subcellularLocation>
        <location evidence="1">Membrane</location>
        <topology evidence="1">Lipid-anchor</topology>
    </subcellularLocation>
</comment>
<organism evidence="8 9">
    <name type="scientific">Bifidobacterium aquikefiri</name>
    <dbReference type="NCBI Taxonomy" id="1653207"/>
    <lineage>
        <taxon>Bacteria</taxon>
        <taxon>Bacillati</taxon>
        <taxon>Actinomycetota</taxon>
        <taxon>Actinomycetes</taxon>
        <taxon>Bifidobacteriales</taxon>
        <taxon>Bifidobacteriaceae</taxon>
        <taxon>Bifidobacterium</taxon>
    </lineage>
</organism>
<comment type="caution">
    <text evidence="8">The sequence shown here is derived from an EMBL/GenBank/DDBJ whole genome shotgun (WGS) entry which is preliminary data.</text>
</comment>
<keyword evidence="3" id="KW-0732">Signal</keyword>
<name>A0A261G7C2_9BIFI</name>
<evidence type="ECO:0000256" key="5">
    <source>
        <dbReference type="ARBA" id="ARBA00023139"/>
    </source>
</evidence>
<dbReference type="PANTHER" id="PTHR30429">
    <property type="entry name" value="D-METHIONINE-BINDING LIPOPROTEIN METQ"/>
    <property type="match status" value="1"/>
</dbReference>
<dbReference type="SUPFAM" id="SSF53850">
    <property type="entry name" value="Periplasmic binding protein-like II"/>
    <property type="match status" value="1"/>
</dbReference>
<dbReference type="PIRSF" id="PIRSF002854">
    <property type="entry name" value="MetQ"/>
    <property type="match status" value="1"/>
</dbReference>
<sequence>MRVVCFPFVPRYDNRVNQSLQGAKAAKVAVKVGDVKKKIIAAIVAIAASFGLAACGSASASSDHKYVVGVASDQQKEIWEYVGKQVAKEGITIDVKLFSGYTEENPALVDGSLDLNSFQHIAFLNNFNTENKADLTYIGYTIISPFGLYSDKIKNYKDLKDGDTIAIPNDVTNGGRALQLLDAIGVIKLKADAPDSPTTKDIEKYIKKVKIEQLQADQIAPALQDVTAATINTNYVTDQLHTTPEKSAIYIDTDHISKVSSIYKNVIAVRKEDKNKADFKKIVKAYQTDAVAKMIKETNDIPAW</sequence>
<proteinExistence type="inferred from homology"/>
<dbReference type="InterPro" id="IPR004872">
    <property type="entry name" value="Lipoprotein_NlpA"/>
</dbReference>
<protein>
    <submittedName>
        <fullName evidence="8">Methionine ABC transporter substrate-binding protein</fullName>
    </submittedName>
</protein>
<dbReference type="GO" id="GO:0016020">
    <property type="term" value="C:membrane"/>
    <property type="evidence" value="ECO:0007669"/>
    <property type="project" value="UniProtKB-SubCell"/>
</dbReference>
<dbReference type="Gene3D" id="3.40.190.10">
    <property type="entry name" value="Periplasmic binding protein-like II"/>
    <property type="match status" value="2"/>
</dbReference>